<dbReference type="Gene3D" id="3.10.620.30">
    <property type="match status" value="1"/>
</dbReference>
<dbReference type="PANTHER" id="PTHR33490:SF6">
    <property type="entry name" value="SLL1049 PROTEIN"/>
    <property type="match status" value="1"/>
</dbReference>
<dbReference type="SMART" id="SM00460">
    <property type="entry name" value="TGc"/>
    <property type="match status" value="1"/>
</dbReference>
<dbReference type="InterPro" id="IPR013589">
    <property type="entry name" value="Bac_transglu_N"/>
</dbReference>
<dbReference type="EMBL" id="JACOFT010000001">
    <property type="protein sequence ID" value="MBC3810614.1"/>
    <property type="molecule type" value="Genomic_DNA"/>
</dbReference>
<proteinExistence type="predicted"/>
<keyword evidence="3" id="KW-1185">Reference proteome</keyword>
<comment type="caution">
    <text evidence="2">The sequence shown here is derived from an EMBL/GenBank/DDBJ whole genome shotgun (WGS) entry which is preliminary data.</text>
</comment>
<dbReference type="RefSeq" id="WP_190477483.1">
    <property type="nucleotide sequence ID" value="NZ_JACOFT010000001.1"/>
</dbReference>
<dbReference type="SUPFAM" id="SSF54001">
    <property type="entry name" value="Cysteine proteinases"/>
    <property type="match status" value="1"/>
</dbReference>
<dbReference type="Pfam" id="PF08379">
    <property type="entry name" value="Bact_transglu_N"/>
    <property type="match status" value="1"/>
</dbReference>
<organism evidence="2 3">
    <name type="scientific">Undibacterium aquatile</name>
    <dbReference type="NCBI Taxonomy" id="1537398"/>
    <lineage>
        <taxon>Bacteria</taxon>
        <taxon>Pseudomonadati</taxon>
        <taxon>Pseudomonadota</taxon>
        <taxon>Betaproteobacteria</taxon>
        <taxon>Burkholderiales</taxon>
        <taxon>Oxalobacteraceae</taxon>
        <taxon>Undibacterium</taxon>
    </lineage>
</organism>
<gene>
    <name evidence="2" type="ORF">H8K26_04105</name>
</gene>
<dbReference type="InterPro" id="IPR038765">
    <property type="entry name" value="Papain-like_cys_pep_sf"/>
</dbReference>
<dbReference type="PANTHER" id="PTHR33490">
    <property type="entry name" value="BLR5614 PROTEIN-RELATED"/>
    <property type="match status" value="1"/>
</dbReference>
<reference evidence="2 3" key="1">
    <citation type="submission" date="2020-08" db="EMBL/GenBank/DDBJ databases">
        <title>Novel species isolated from subtropical streams in China.</title>
        <authorList>
            <person name="Lu H."/>
        </authorList>
    </citation>
    <scope>NUCLEOTIDE SEQUENCE [LARGE SCALE GENOMIC DNA]</scope>
    <source>
        <strain evidence="2 3">CCTCC AB 2015119</strain>
    </source>
</reference>
<evidence type="ECO:0000259" key="1">
    <source>
        <dbReference type="SMART" id="SM00460"/>
    </source>
</evidence>
<sequence>MQLNIRHQTKYIYSAPSSYTIQQLHLTPRTELHQHIAQWSIVAAGHRHAYTDAYGNQSHTLTITEPHLEVNILASGIVNVRSPDAGRITNAEPWSPLIFTIPTQLTESSAEIQTFAKRSLPREQSASSRELLYLAEQIRNAVTYQTGSTVVTTTANDALLMGRGVCQDHAHLFLACCHVMGVPARYVSGYIDPESSDHAESHAWVDVWAQDHDYHGWISIDVTHVRLMTDSYCRLAIGRDYDTAAPVRGIRRGGGIETLTVSVQVTPQ</sequence>
<accession>A0ABR6XE68</accession>
<dbReference type="Proteomes" id="UP000637632">
    <property type="component" value="Unassembled WGS sequence"/>
</dbReference>
<dbReference type="Pfam" id="PF01841">
    <property type="entry name" value="Transglut_core"/>
    <property type="match status" value="1"/>
</dbReference>
<feature type="domain" description="Transglutaminase-like" evidence="1">
    <location>
        <begin position="158"/>
        <end position="224"/>
    </location>
</feature>
<name>A0ABR6XE68_9BURK</name>
<evidence type="ECO:0000313" key="2">
    <source>
        <dbReference type="EMBL" id="MBC3810614.1"/>
    </source>
</evidence>
<dbReference type="InterPro" id="IPR002931">
    <property type="entry name" value="Transglutaminase-like"/>
</dbReference>
<protein>
    <submittedName>
        <fullName evidence="2">Transglutaminase family protein</fullName>
    </submittedName>
</protein>
<evidence type="ECO:0000313" key="3">
    <source>
        <dbReference type="Proteomes" id="UP000637632"/>
    </source>
</evidence>